<organism evidence="8">
    <name type="scientific">uncultured Thermomicrobiales bacterium</name>
    <dbReference type="NCBI Taxonomy" id="1645740"/>
    <lineage>
        <taxon>Bacteria</taxon>
        <taxon>Pseudomonadati</taxon>
        <taxon>Thermomicrobiota</taxon>
        <taxon>Thermomicrobia</taxon>
        <taxon>Thermomicrobiales</taxon>
        <taxon>environmental samples</taxon>
    </lineage>
</organism>
<name>A0A6J4UCR1_9BACT</name>
<keyword evidence="5 6" id="KW-0472">Membrane</keyword>
<dbReference type="GO" id="GO:0017004">
    <property type="term" value="P:cytochrome complex assembly"/>
    <property type="evidence" value="ECO:0007669"/>
    <property type="project" value="UniProtKB-KW"/>
</dbReference>
<evidence type="ECO:0000256" key="2">
    <source>
        <dbReference type="ARBA" id="ARBA00022692"/>
    </source>
</evidence>
<keyword evidence="4 6" id="KW-1133">Transmembrane helix</keyword>
<evidence type="ECO:0000256" key="4">
    <source>
        <dbReference type="ARBA" id="ARBA00022989"/>
    </source>
</evidence>
<dbReference type="GO" id="GO:0005886">
    <property type="term" value="C:plasma membrane"/>
    <property type="evidence" value="ECO:0007669"/>
    <property type="project" value="TreeGrafter"/>
</dbReference>
<dbReference type="GO" id="GO:0020037">
    <property type="term" value="F:heme binding"/>
    <property type="evidence" value="ECO:0007669"/>
    <property type="project" value="InterPro"/>
</dbReference>
<dbReference type="PANTHER" id="PTHR30071:SF1">
    <property type="entry name" value="CYTOCHROME B_B6 PROTEIN-RELATED"/>
    <property type="match status" value="1"/>
</dbReference>
<dbReference type="InterPro" id="IPR017562">
    <property type="entry name" value="Cyt_c_biogenesis_CcsA"/>
</dbReference>
<feature type="transmembrane region" description="Helical" evidence="6">
    <location>
        <begin position="166"/>
        <end position="189"/>
    </location>
</feature>
<dbReference type="EMBL" id="CADCWL010000017">
    <property type="protein sequence ID" value="CAA9546390.1"/>
    <property type="molecule type" value="Genomic_DNA"/>
</dbReference>
<feature type="transmembrane region" description="Helical" evidence="6">
    <location>
        <begin position="127"/>
        <end position="146"/>
    </location>
</feature>
<feature type="transmembrane region" description="Helical" evidence="6">
    <location>
        <begin position="70"/>
        <end position="91"/>
    </location>
</feature>
<sequence>MEALVKLSFYCFAAASIAFSASAVSYLAYAVGRVRLRQTALATSAGTTYVTRSAALEPGWTGAGRFGTMLAWFGVVFQGVSIALRTAAAGHLPLSNMYEFSSSFIFLMGLVYLLFERSYGVRQLGAVVLPITVGMIVYVWSLPVGLREVNALIPALQNRPLMTAHVSLAILAYAAFAVAFAAAVLYLVAVRRSVAWLPSPELLDDLGYRAVTVGFPAMALVLILGSVWAYQAWGTYWNWDPKETAALFTWLVYGVYLHTRSLRGWRGNRSAVVLLVGFAAVIFTYYGNYFFGGLHAYGGV</sequence>
<feature type="transmembrane region" description="Helical" evidence="6">
    <location>
        <begin position="97"/>
        <end position="115"/>
    </location>
</feature>
<accession>A0A6J4UCR1</accession>
<evidence type="ECO:0000259" key="7">
    <source>
        <dbReference type="Pfam" id="PF01578"/>
    </source>
</evidence>
<dbReference type="PANTHER" id="PTHR30071">
    <property type="entry name" value="HEME EXPORTER PROTEIN C"/>
    <property type="match status" value="1"/>
</dbReference>
<dbReference type="InterPro" id="IPR002541">
    <property type="entry name" value="Cyt_c_assembly"/>
</dbReference>
<reference evidence="8" key="1">
    <citation type="submission" date="2020-02" db="EMBL/GenBank/DDBJ databases">
        <authorList>
            <person name="Meier V. D."/>
        </authorList>
    </citation>
    <scope>NUCLEOTIDE SEQUENCE</scope>
    <source>
        <strain evidence="8">AVDCRST_MAG19</strain>
    </source>
</reference>
<proteinExistence type="predicted"/>
<evidence type="ECO:0000313" key="8">
    <source>
        <dbReference type="EMBL" id="CAA9546390.1"/>
    </source>
</evidence>
<dbReference type="AlphaFoldDB" id="A0A6J4UCR1"/>
<evidence type="ECO:0000256" key="1">
    <source>
        <dbReference type="ARBA" id="ARBA00004141"/>
    </source>
</evidence>
<gene>
    <name evidence="8" type="ORF">AVDCRST_MAG19-287</name>
</gene>
<dbReference type="InterPro" id="IPR045062">
    <property type="entry name" value="Cyt_c_biogenesis_CcsA/CcmC"/>
</dbReference>
<feature type="domain" description="Cytochrome c assembly protein" evidence="7">
    <location>
        <begin position="94"/>
        <end position="295"/>
    </location>
</feature>
<feature type="transmembrane region" description="Helical" evidence="6">
    <location>
        <begin position="7"/>
        <end position="29"/>
    </location>
</feature>
<keyword evidence="3" id="KW-0201">Cytochrome c-type biogenesis</keyword>
<evidence type="ECO:0000256" key="3">
    <source>
        <dbReference type="ARBA" id="ARBA00022748"/>
    </source>
</evidence>
<keyword evidence="2 6" id="KW-0812">Transmembrane</keyword>
<feature type="transmembrane region" description="Helical" evidence="6">
    <location>
        <begin position="210"/>
        <end position="231"/>
    </location>
</feature>
<comment type="subcellular location">
    <subcellularLocation>
        <location evidence="1">Membrane</location>
        <topology evidence="1">Multi-pass membrane protein</topology>
    </subcellularLocation>
</comment>
<evidence type="ECO:0000256" key="5">
    <source>
        <dbReference type="ARBA" id="ARBA00023136"/>
    </source>
</evidence>
<dbReference type="NCBIfam" id="TIGR03144">
    <property type="entry name" value="cytochr_II_ccsB"/>
    <property type="match status" value="1"/>
</dbReference>
<dbReference type="Pfam" id="PF01578">
    <property type="entry name" value="Cytochrom_C_asm"/>
    <property type="match status" value="1"/>
</dbReference>
<feature type="transmembrane region" description="Helical" evidence="6">
    <location>
        <begin position="271"/>
        <end position="291"/>
    </location>
</feature>
<evidence type="ECO:0000256" key="6">
    <source>
        <dbReference type="SAM" id="Phobius"/>
    </source>
</evidence>
<protein>
    <submittedName>
        <fullName evidence="8">Cytochrome c-type biogenesis protein CcsA/ResC</fullName>
    </submittedName>
</protein>